<comment type="similarity">
    <text evidence="3">Belongs to the SSK1 family.</text>
</comment>
<keyword evidence="8" id="KW-1185">Reference proteome</keyword>
<keyword evidence="2" id="KW-0902">Two-component regulatory system</keyword>
<evidence type="ECO:0000256" key="5">
    <source>
        <dbReference type="SAM" id="MobiDB-lite"/>
    </source>
</evidence>
<evidence type="ECO:0000313" key="8">
    <source>
        <dbReference type="Proteomes" id="UP001174691"/>
    </source>
</evidence>
<comment type="caution">
    <text evidence="7">The sequence shown here is derived from an EMBL/GenBank/DDBJ whole genome shotgun (WGS) entry which is preliminary data.</text>
</comment>
<dbReference type="Gene3D" id="3.40.50.2300">
    <property type="match status" value="1"/>
</dbReference>
<protein>
    <submittedName>
        <fullName evidence="7">Response regulator mcs4</fullName>
    </submittedName>
</protein>
<feature type="modified residue" description="4-aspartylphosphate" evidence="4">
    <location>
        <position position="646"/>
    </location>
</feature>
<dbReference type="SUPFAM" id="SSF52172">
    <property type="entry name" value="CheY-like"/>
    <property type="match status" value="1"/>
</dbReference>
<evidence type="ECO:0000256" key="2">
    <source>
        <dbReference type="ARBA" id="ARBA00023012"/>
    </source>
</evidence>
<dbReference type="AlphaFoldDB" id="A0AA38RC93"/>
<gene>
    <name evidence="7" type="ORF">NKR19_g9000</name>
</gene>
<dbReference type="InterPro" id="IPR001789">
    <property type="entry name" value="Sig_transdc_resp-reg_receiver"/>
</dbReference>
<feature type="compositionally biased region" description="Polar residues" evidence="5">
    <location>
        <begin position="173"/>
        <end position="186"/>
    </location>
</feature>
<name>A0AA38RC93_9PEZI</name>
<dbReference type="SMART" id="SM00448">
    <property type="entry name" value="REC"/>
    <property type="match status" value="1"/>
</dbReference>
<dbReference type="InterPro" id="IPR011006">
    <property type="entry name" value="CheY-like_superfamily"/>
</dbReference>
<reference evidence="7" key="1">
    <citation type="submission" date="2022-07" db="EMBL/GenBank/DDBJ databases">
        <title>Fungi with potential for degradation of polypropylene.</title>
        <authorList>
            <person name="Gostincar C."/>
        </authorList>
    </citation>
    <scope>NUCLEOTIDE SEQUENCE</scope>
    <source>
        <strain evidence="7">EXF-13287</strain>
    </source>
</reference>
<feature type="compositionally biased region" description="Polar residues" evidence="5">
    <location>
        <begin position="196"/>
        <end position="205"/>
    </location>
</feature>
<feature type="compositionally biased region" description="Acidic residues" evidence="5">
    <location>
        <begin position="103"/>
        <end position="113"/>
    </location>
</feature>
<feature type="region of interest" description="Disordered" evidence="5">
    <location>
        <begin position="678"/>
        <end position="698"/>
    </location>
</feature>
<keyword evidence="1 4" id="KW-0597">Phosphoprotein</keyword>
<feature type="region of interest" description="Disordered" evidence="5">
    <location>
        <begin position="1"/>
        <end position="260"/>
    </location>
</feature>
<evidence type="ECO:0000313" key="7">
    <source>
        <dbReference type="EMBL" id="KAJ9133607.1"/>
    </source>
</evidence>
<evidence type="ECO:0000256" key="1">
    <source>
        <dbReference type="ARBA" id="ARBA00022553"/>
    </source>
</evidence>
<feature type="region of interest" description="Disordered" evidence="5">
    <location>
        <begin position="444"/>
        <end position="589"/>
    </location>
</feature>
<dbReference type="Pfam" id="PF00072">
    <property type="entry name" value="Response_reg"/>
    <property type="match status" value="1"/>
</dbReference>
<proteinExistence type="inferred from homology"/>
<feature type="compositionally biased region" description="Low complexity" evidence="5">
    <location>
        <begin position="121"/>
        <end position="153"/>
    </location>
</feature>
<dbReference type="CDD" id="cd17546">
    <property type="entry name" value="REC_hyHK_CKI1_RcsC-like"/>
    <property type="match status" value="1"/>
</dbReference>
<organism evidence="7 8">
    <name type="scientific">Coniochaeta hoffmannii</name>
    <dbReference type="NCBI Taxonomy" id="91930"/>
    <lineage>
        <taxon>Eukaryota</taxon>
        <taxon>Fungi</taxon>
        <taxon>Dikarya</taxon>
        <taxon>Ascomycota</taxon>
        <taxon>Pezizomycotina</taxon>
        <taxon>Sordariomycetes</taxon>
        <taxon>Sordariomycetidae</taxon>
        <taxon>Coniochaetales</taxon>
        <taxon>Coniochaetaceae</taxon>
        <taxon>Coniochaeta</taxon>
    </lineage>
</organism>
<feature type="compositionally biased region" description="Basic and acidic residues" evidence="5">
    <location>
        <begin position="689"/>
        <end position="698"/>
    </location>
</feature>
<evidence type="ECO:0000256" key="4">
    <source>
        <dbReference type="PROSITE-ProRule" id="PRU00169"/>
    </source>
</evidence>
<evidence type="ECO:0000256" key="3">
    <source>
        <dbReference type="ARBA" id="ARBA00093463"/>
    </source>
</evidence>
<dbReference type="EMBL" id="JANBVN010000199">
    <property type="protein sequence ID" value="KAJ9133607.1"/>
    <property type="molecule type" value="Genomic_DNA"/>
</dbReference>
<feature type="compositionally biased region" description="Pro residues" evidence="5">
    <location>
        <begin position="224"/>
        <end position="235"/>
    </location>
</feature>
<feature type="compositionally biased region" description="Basic and acidic residues" evidence="5">
    <location>
        <begin position="476"/>
        <end position="485"/>
    </location>
</feature>
<feature type="region of interest" description="Disordered" evidence="5">
    <location>
        <begin position="779"/>
        <end position="803"/>
    </location>
</feature>
<feature type="compositionally biased region" description="Pro residues" evidence="5">
    <location>
        <begin position="518"/>
        <end position="531"/>
    </location>
</feature>
<feature type="domain" description="Response regulatory" evidence="6">
    <location>
        <begin position="597"/>
        <end position="754"/>
    </location>
</feature>
<evidence type="ECO:0000259" key="6">
    <source>
        <dbReference type="PROSITE" id="PS50110"/>
    </source>
</evidence>
<dbReference type="PANTHER" id="PTHR45339">
    <property type="entry name" value="HYBRID SIGNAL TRANSDUCTION HISTIDINE KINASE J"/>
    <property type="match status" value="1"/>
</dbReference>
<feature type="compositionally biased region" description="Low complexity" evidence="5">
    <location>
        <begin position="17"/>
        <end position="35"/>
    </location>
</feature>
<dbReference type="GO" id="GO:0000156">
    <property type="term" value="F:phosphorelay response regulator activity"/>
    <property type="evidence" value="ECO:0007669"/>
    <property type="project" value="UniProtKB-ARBA"/>
</dbReference>
<feature type="compositionally biased region" description="Polar residues" evidence="5">
    <location>
        <begin position="444"/>
        <end position="465"/>
    </location>
</feature>
<dbReference type="Proteomes" id="UP001174691">
    <property type="component" value="Unassembled WGS sequence"/>
</dbReference>
<dbReference type="PANTHER" id="PTHR45339:SF1">
    <property type="entry name" value="HYBRID SIGNAL TRANSDUCTION HISTIDINE KINASE J"/>
    <property type="match status" value="1"/>
</dbReference>
<sequence length="803" mass="85767">MPDLKAKLRAKFTRRQSGSVGVLSKESSSVSAGSSIADPQRSPLVSRGSGQSQHPPPAATGPSENVADTNHRASGYFGDVKLDPRTTTSKDAPFGHKSWNVGDGDEEDIDIDGDSQRRRVSVSSSIKSTATGTGAQAESATAASATMPSSIPAKLQASDLSGNDLRPPITRLPSINEQPASETAETNGAAEPAAHNTANDTSSVTDDNDGALANTPLPHRDPDPTPTPRVVPPTPESAGQALRPPTVSRPSGPPRRQSLLPNRQGTLIRALLSAAQADPDLDLLTAEQLLPIHSTMVTRKIWVRRPGASATQVTISEEDLVDDVRDMILRKYGNSLGRQFDPPDLTLRIVPREKRLERTLGPEEPMSRTLDAYYPGGQTVDEALIIDVPLVRRTPRASPRTGPPHAVHLTSVGYYDEVRPTDSSTDYFGPNVAAVSHVPLTVTAPSTGSTHPHTISVLSTGQVPQIPSPGGTRSRNYRERPDRPRLGRQHTSSPTIIGGHPVSLAGPTGNHDQSASAQPPPAPPMPTPPAGDLPNSVPSMVPMQRASTPPPRTASPRPIAPQTSTAGPSRPRKKKTSDQAPPTLPSGILNSGVPPINVLIVEDNIINLKLLEAFVKRLKVRWSTAMNGREAVDKWRTGGFHLVLMDIQLPIMSGLDATREIRRLERVNSIGVFSGSAGSAFAPEGTSPDGEKGEPKPEDKLENMEVFKSPVIIVALTASSLQSDRHEALAAGCNDFLTKPVNFVWLERKVMEWGCMQALIDFDGWRKWKDFSLKADEEAASKKASAGKSGKKSKGRQSSSSQA</sequence>
<accession>A0AA38RC93</accession>
<dbReference type="FunFam" id="3.40.50.2300:FF:000146">
    <property type="entry name" value="Putative two-component response regulator SSK1p"/>
    <property type="match status" value="1"/>
</dbReference>
<dbReference type="PROSITE" id="PS50110">
    <property type="entry name" value="RESPONSE_REGULATORY"/>
    <property type="match status" value="1"/>
</dbReference>